<feature type="compositionally biased region" description="Basic and acidic residues" evidence="1">
    <location>
        <begin position="56"/>
        <end position="70"/>
    </location>
</feature>
<dbReference type="Proteomes" id="UP001174694">
    <property type="component" value="Unassembled WGS sequence"/>
</dbReference>
<evidence type="ECO:0000256" key="1">
    <source>
        <dbReference type="SAM" id="MobiDB-lite"/>
    </source>
</evidence>
<feature type="domain" description="ASX DEUBAD" evidence="2">
    <location>
        <begin position="102"/>
        <end position="230"/>
    </location>
</feature>
<feature type="compositionally biased region" description="Low complexity" evidence="1">
    <location>
        <begin position="10"/>
        <end position="22"/>
    </location>
</feature>
<dbReference type="EMBL" id="JANBVO010000072">
    <property type="protein sequence ID" value="KAJ9131106.1"/>
    <property type="molecule type" value="Genomic_DNA"/>
</dbReference>
<organism evidence="3 4">
    <name type="scientific">Pleurostoma richardsiae</name>
    <dbReference type="NCBI Taxonomy" id="41990"/>
    <lineage>
        <taxon>Eukaryota</taxon>
        <taxon>Fungi</taxon>
        <taxon>Dikarya</taxon>
        <taxon>Ascomycota</taxon>
        <taxon>Pezizomycotina</taxon>
        <taxon>Sordariomycetes</taxon>
        <taxon>Sordariomycetidae</taxon>
        <taxon>Calosphaeriales</taxon>
        <taxon>Pleurostomataceae</taxon>
        <taxon>Pleurostoma</taxon>
    </lineage>
</organism>
<dbReference type="Pfam" id="PF13919">
    <property type="entry name" value="ASXH"/>
    <property type="match status" value="1"/>
</dbReference>
<feature type="region of interest" description="Disordered" evidence="1">
    <location>
        <begin position="246"/>
        <end position="299"/>
    </location>
</feature>
<keyword evidence="4" id="KW-1185">Reference proteome</keyword>
<comment type="caution">
    <text evidence="3">The sequence shown here is derived from an EMBL/GenBank/DDBJ whole genome shotgun (WGS) entry which is preliminary data.</text>
</comment>
<dbReference type="InterPro" id="IPR028020">
    <property type="entry name" value="ASX_DEUBAD_dom"/>
</dbReference>
<proteinExistence type="predicted"/>
<protein>
    <recommendedName>
        <fullName evidence="2">ASX DEUBAD domain-containing protein</fullName>
    </recommendedName>
</protein>
<evidence type="ECO:0000259" key="2">
    <source>
        <dbReference type="Pfam" id="PF13919"/>
    </source>
</evidence>
<accession>A0AA38RI51</accession>
<feature type="region of interest" description="Disordered" evidence="1">
    <location>
        <begin position="1"/>
        <end position="109"/>
    </location>
</feature>
<reference evidence="3" key="1">
    <citation type="submission" date="2022-07" db="EMBL/GenBank/DDBJ databases">
        <title>Fungi with potential for degradation of polypropylene.</title>
        <authorList>
            <person name="Gostincar C."/>
        </authorList>
    </citation>
    <scope>NUCLEOTIDE SEQUENCE</scope>
    <source>
        <strain evidence="3">EXF-13308</strain>
    </source>
</reference>
<feature type="compositionally biased region" description="Basic residues" evidence="1">
    <location>
        <begin position="95"/>
        <end position="109"/>
    </location>
</feature>
<name>A0AA38RI51_9PEZI</name>
<dbReference type="AlphaFoldDB" id="A0AA38RI51"/>
<evidence type="ECO:0000313" key="3">
    <source>
        <dbReference type="EMBL" id="KAJ9131106.1"/>
    </source>
</evidence>
<gene>
    <name evidence="3" type="ORF">NKR23_g11875</name>
</gene>
<sequence>MPRQADGDDPMSSSPISSLPDSIFEFKGENNSGVSTSKDDGTNDGNSPGLLAQLEAMEKAKMEEESRQADEEAPVAEIQVATEKKRSNKLNTGKSKSKLPASKRTKRSKKWETEFIVEDPKSPLVKVDIRELLSHPKAWTVLSLEEKQRVLAKFPDDEHILSPGTDQAAPNIESLRNNDNFRHDAVCYRDNISRGVHDSQWLSEAWVAHEKRAAGYFDEFRVVKFQEDWSVRLPEEMRALDYQVPKSQPIVPPGPEVPEDDELAGSSDPFTAATETRPMESVEAVDQPESTEAMHVDGD</sequence>
<evidence type="ECO:0000313" key="4">
    <source>
        <dbReference type="Proteomes" id="UP001174694"/>
    </source>
</evidence>